<sequence>MSSINDYKSRVHGTIRNSLLKTTSKIIDNNFTSSPSYYEVLLNSSTTPIGVHIVDDSDVREQKMLLSLHDNPIANGDIITWNSEKWINILTDNMSDVYYRGTLRKCVSSLKWMETGVIKEAWFTYKSDTSRGLGVNDGTVLIMPQERRYIYVQNNADTIKIDKDRRFIIDGRCWRVVGVDRLTTGLVYLELTEDSINPSKDNLDLRLVDYYSSTTPTSTPSPQPSGYSIVVTGSDICKVTQSQTYTANVYLNGVIDNTQTVTWVLVNDSEDGNTDLVTITSQSGTQCVIKGNDNKLYGYCKVKASLVSDGSIFSVKRIQVKSLI</sequence>
<reference evidence="1 2" key="1">
    <citation type="submission" date="2019-07" db="EMBL/GenBank/DDBJ databases">
        <authorList>
            <person name="Kim J."/>
        </authorList>
    </citation>
    <scope>NUCLEOTIDE SEQUENCE [LARGE SCALE GENOMIC DNA]</scope>
    <source>
        <strain evidence="1 2">JC52</strain>
    </source>
</reference>
<gene>
    <name evidence="1" type="ORF">FPZ49_11390</name>
</gene>
<dbReference type="OrthoDB" id="2606203at2"/>
<name>A0A559KCW0_9BACL</name>
<organism evidence="1 2">
    <name type="scientific">Paenibacillus cremeus</name>
    <dbReference type="NCBI Taxonomy" id="2163881"/>
    <lineage>
        <taxon>Bacteria</taxon>
        <taxon>Bacillati</taxon>
        <taxon>Bacillota</taxon>
        <taxon>Bacilli</taxon>
        <taxon>Bacillales</taxon>
        <taxon>Paenibacillaceae</taxon>
        <taxon>Paenibacillus</taxon>
    </lineage>
</organism>
<keyword evidence="2" id="KW-1185">Reference proteome</keyword>
<evidence type="ECO:0000313" key="2">
    <source>
        <dbReference type="Proteomes" id="UP000317036"/>
    </source>
</evidence>
<dbReference type="AlphaFoldDB" id="A0A559KCW0"/>
<protein>
    <submittedName>
        <fullName evidence="1">Uncharacterized protein</fullName>
    </submittedName>
</protein>
<dbReference type="RefSeq" id="WP_144846598.1">
    <property type="nucleotide sequence ID" value="NZ_VNJI01000011.1"/>
</dbReference>
<dbReference type="EMBL" id="VNJI01000011">
    <property type="protein sequence ID" value="TVY09967.1"/>
    <property type="molecule type" value="Genomic_DNA"/>
</dbReference>
<dbReference type="Proteomes" id="UP000317036">
    <property type="component" value="Unassembled WGS sequence"/>
</dbReference>
<evidence type="ECO:0000313" key="1">
    <source>
        <dbReference type="EMBL" id="TVY09967.1"/>
    </source>
</evidence>
<accession>A0A559KCW0</accession>
<proteinExistence type="predicted"/>
<comment type="caution">
    <text evidence="1">The sequence shown here is derived from an EMBL/GenBank/DDBJ whole genome shotgun (WGS) entry which is preliminary data.</text>
</comment>